<dbReference type="InterPro" id="IPR025835">
    <property type="entry name" value="Thiopurine_S-MeTrfase"/>
</dbReference>
<evidence type="ECO:0000256" key="6">
    <source>
        <dbReference type="ARBA" id="ARBA00022603"/>
    </source>
</evidence>
<evidence type="ECO:0000256" key="9">
    <source>
        <dbReference type="HAMAP-Rule" id="MF_00812"/>
    </source>
</evidence>
<evidence type="ECO:0000256" key="7">
    <source>
        <dbReference type="ARBA" id="ARBA00022679"/>
    </source>
</evidence>
<evidence type="ECO:0000313" key="10">
    <source>
        <dbReference type="EMBL" id="OQX00734.1"/>
    </source>
</evidence>
<dbReference type="NCBIfam" id="TIGR03840">
    <property type="entry name" value="TMPT_Se_Te"/>
    <property type="match status" value="1"/>
</dbReference>
<keyword evidence="8 9" id="KW-0949">S-adenosyl-L-methionine</keyword>
<dbReference type="GO" id="GO:0032259">
    <property type="term" value="P:methylation"/>
    <property type="evidence" value="ECO:0007669"/>
    <property type="project" value="UniProtKB-KW"/>
</dbReference>
<protein>
    <recommendedName>
        <fullName evidence="4 9">Thiopurine S-methyltransferase</fullName>
        <ecNumber evidence="4 9">2.1.1.67</ecNumber>
    </recommendedName>
    <alternativeName>
        <fullName evidence="9">Thiopurine methyltransferase</fullName>
    </alternativeName>
</protein>
<feature type="binding site" evidence="9">
    <location>
        <position position="123"/>
    </location>
    <ligand>
        <name>S-adenosyl-L-methionine</name>
        <dbReference type="ChEBI" id="CHEBI:59789"/>
    </ligand>
</feature>
<dbReference type="InterPro" id="IPR008854">
    <property type="entry name" value="TPMT"/>
</dbReference>
<keyword evidence="6 9" id="KW-0489">Methyltransferase</keyword>
<feature type="binding site" evidence="9">
    <location>
        <position position="10"/>
    </location>
    <ligand>
        <name>S-adenosyl-L-methionine</name>
        <dbReference type="ChEBI" id="CHEBI:59789"/>
    </ligand>
</feature>
<dbReference type="PANTHER" id="PTHR10259">
    <property type="entry name" value="THIOPURINE S-METHYLTRANSFERASE"/>
    <property type="match status" value="1"/>
</dbReference>
<feature type="binding site" evidence="9">
    <location>
        <position position="66"/>
    </location>
    <ligand>
        <name>S-adenosyl-L-methionine</name>
        <dbReference type="ChEBI" id="CHEBI:59789"/>
    </ligand>
</feature>
<accession>A0A1Y1Q9X5</accession>
<dbReference type="PROSITE" id="PS51585">
    <property type="entry name" value="SAM_MT_TPMT"/>
    <property type="match status" value="1"/>
</dbReference>
<evidence type="ECO:0000256" key="5">
    <source>
        <dbReference type="ARBA" id="ARBA00022490"/>
    </source>
</evidence>
<comment type="subcellular location">
    <subcellularLocation>
        <location evidence="2 9">Cytoplasm</location>
    </subcellularLocation>
</comment>
<dbReference type="GO" id="GO:0010038">
    <property type="term" value="P:response to metal ion"/>
    <property type="evidence" value="ECO:0007669"/>
    <property type="project" value="InterPro"/>
</dbReference>
<dbReference type="FunFam" id="3.40.50.150:FF:000101">
    <property type="entry name" value="Thiopurine S-methyltransferase"/>
    <property type="match status" value="1"/>
</dbReference>
<dbReference type="EC" id="2.1.1.67" evidence="4 9"/>
<evidence type="ECO:0000256" key="8">
    <source>
        <dbReference type="ARBA" id="ARBA00022691"/>
    </source>
</evidence>
<evidence type="ECO:0000256" key="2">
    <source>
        <dbReference type="ARBA" id="ARBA00004496"/>
    </source>
</evidence>
<evidence type="ECO:0000256" key="1">
    <source>
        <dbReference type="ARBA" id="ARBA00000903"/>
    </source>
</evidence>
<dbReference type="AlphaFoldDB" id="A0A1Y1Q9X5"/>
<dbReference type="EMBL" id="MTEJ01000626">
    <property type="protein sequence ID" value="OQX00734.1"/>
    <property type="molecule type" value="Genomic_DNA"/>
</dbReference>
<dbReference type="PANTHER" id="PTHR10259:SF11">
    <property type="entry name" value="THIOPURINE S-METHYLTRANSFERASE"/>
    <property type="match status" value="1"/>
</dbReference>
<dbReference type="Proteomes" id="UP000192491">
    <property type="component" value="Unassembled WGS sequence"/>
</dbReference>
<comment type="similarity">
    <text evidence="3 9">Belongs to the class I-like SAM-binding methyltransferase superfamily. TPMT family.</text>
</comment>
<name>A0A1Y1Q9X5_9GAMM</name>
<keyword evidence="7 9" id="KW-0808">Transferase</keyword>
<comment type="catalytic activity">
    <reaction evidence="1 9">
        <text>S-adenosyl-L-methionine + a thiopurine = S-adenosyl-L-homocysteine + a thiopurine S-methylether.</text>
        <dbReference type="EC" id="2.1.1.67"/>
    </reaction>
</comment>
<dbReference type="InterPro" id="IPR029063">
    <property type="entry name" value="SAM-dependent_MTases_sf"/>
</dbReference>
<sequence>MRAKFWHERWELNQIGFHQPEINSHLQAFWEQVQAPAGSQIFVPLCGKSRDMLWLRSQGMTVLGVELSAIAVRDFFSENGLTPSVTQHGAFERWECDGLVILCGDFFQLSAADVAECAAVFDRASLIALPPDMRVEYVQHLMAILPAQVQMLLVTLEYDQAEMRGPPFAVHEAEVREFYAQAFAVERLLMVDALDDEPGFRQRGLTQLAEKVYLLTPY</sequence>
<dbReference type="GO" id="GO:0005737">
    <property type="term" value="C:cytoplasm"/>
    <property type="evidence" value="ECO:0007669"/>
    <property type="project" value="UniProtKB-SubCell"/>
</dbReference>
<dbReference type="NCBIfam" id="NF009732">
    <property type="entry name" value="PRK13255.1"/>
    <property type="match status" value="1"/>
</dbReference>
<reference evidence="10 11" key="1">
    <citation type="submission" date="2017-01" db="EMBL/GenBank/DDBJ databases">
        <title>Novel large sulfur bacteria in the metagenomes of groundwater-fed chemosynthetic microbial mats in the Lake Huron basin.</title>
        <authorList>
            <person name="Sharrar A.M."/>
            <person name="Flood B.E."/>
            <person name="Bailey J.V."/>
            <person name="Jones D.S."/>
            <person name="Biddanda B."/>
            <person name="Ruberg S.A."/>
            <person name="Marcus D.N."/>
            <person name="Dick G.J."/>
        </authorList>
    </citation>
    <scope>NUCLEOTIDE SEQUENCE [LARGE SCALE GENOMIC DNA]</scope>
    <source>
        <strain evidence="10">A8</strain>
    </source>
</reference>
<keyword evidence="5 9" id="KW-0963">Cytoplasm</keyword>
<gene>
    <name evidence="9" type="primary">tpm</name>
    <name evidence="10" type="ORF">BWK73_47755</name>
</gene>
<dbReference type="Pfam" id="PF05724">
    <property type="entry name" value="TPMT"/>
    <property type="match status" value="1"/>
</dbReference>
<dbReference type="GO" id="GO:0008119">
    <property type="term" value="F:thiopurine S-methyltransferase activity"/>
    <property type="evidence" value="ECO:0007669"/>
    <property type="project" value="UniProtKB-UniRule"/>
</dbReference>
<dbReference type="SUPFAM" id="SSF53335">
    <property type="entry name" value="S-adenosyl-L-methionine-dependent methyltransferases"/>
    <property type="match status" value="1"/>
</dbReference>
<comment type="caution">
    <text evidence="10">The sequence shown here is derived from an EMBL/GenBank/DDBJ whole genome shotgun (WGS) entry which is preliminary data.</text>
</comment>
<evidence type="ECO:0000256" key="4">
    <source>
        <dbReference type="ARBA" id="ARBA00011905"/>
    </source>
</evidence>
<evidence type="ECO:0000313" key="11">
    <source>
        <dbReference type="Proteomes" id="UP000192491"/>
    </source>
</evidence>
<dbReference type="InterPro" id="IPR022474">
    <property type="entry name" value="Thiopur_S-MeTfrase_Se/Te_detox"/>
</dbReference>
<dbReference type="PIRSF" id="PIRSF023956">
    <property type="entry name" value="Thiopurine_S-methyltransferase"/>
    <property type="match status" value="1"/>
</dbReference>
<dbReference type="HAMAP" id="MF_00812">
    <property type="entry name" value="Thiopur_methtran"/>
    <property type="match status" value="1"/>
</dbReference>
<dbReference type="Gene3D" id="3.40.50.150">
    <property type="entry name" value="Vaccinia Virus protein VP39"/>
    <property type="match status" value="1"/>
</dbReference>
<dbReference type="STRING" id="1123401.GCA_000621325_01814"/>
<organism evidence="10 11">
    <name type="scientific">Thiothrix lacustris</name>
    <dbReference type="NCBI Taxonomy" id="525917"/>
    <lineage>
        <taxon>Bacteria</taxon>
        <taxon>Pseudomonadati</taxon>
        <taxon>Pseudomonadota</taxon>
        <taxon>Gammaproteobacteria</taxon>
        <taxon>Thiotrichales</taxon>
        <taxon>Thiotrichaceae</taxon>
        <taxon>Thiothrix</taxon>
    </lineage>
</organism>
<proteinExistence type="inferred from homology"/>
<evidence type="ECO:0000256" key="3">
    <source>
        <dbReference type="ARBA" id="ARBA00008145"/>
    </source>
</evidence>
<feature type="binding site" evidence="9">
    <location>
        <position position="45"/>
    </location>
    <ligand>
        <name>S-adenosyl-L-methionine</name>
        <dbReference type="ChEBI" id="CHEBI:59789"/>
    </ligand>
</feature>